<protein>
    <submittedName>
        <fullName evidence="1">Uncharacterized protein</fullName>
    </submittedName>
</protein>
<sequence>MGRGDLSDEQWAVLEQMLPVAMRGRPAVASCGMSNAGRLPYRTAESEPHPTAGRRVNCDRCSFYSDPRPGTEAEASGGLVVRPGARAGAPGSVIAPMP</sequence>
<gene>
    <name evidence="1" type="ORF">E4U92_26780</name>
</gene>
<reference evidence="1 2" key="1">
    <citation type="submission" date="2019-04" db="EMBL/GenBank/DDBJ databases">
        <title>Streptomyces lasaliensis sp.nov., an Actinomycete isolated from soil which produces the polyether antibiotic lasalocid.</title>
        <authorList>
            <person name="Erwin G."/>
            <person name="Haber C."/>
        </authorList>
    </citation>
    <scope>NUCLEOTIDE SEQUENCE [LARGE SCALE GENOMIC DNA]</scope>
    <source>
        <strain evidence="1 2">DSM 40089</strain>
    </source>
</reference>
<organism evidence="1 2">
    <name type="scientific">Streptomyces galbus</name>
    <dbReference type="NCBI Taxonomy" id="33898"/>
    <lineage>
        <taxon>Bacteria</taxon>
        <taxon>Bacillati</taxon>
        <taxon>Actinomycetota</taxon>
        <taxon>Actinomycetes</taxon>
        <taxon>Kitasatosporales</taxon>
        <taxon>Streptomycetaceae</taxon>
        <taxon>Streptomyces</taxon>
    </lineage>
</organism>
<dbReference type="EMBL" id="SZPR01000021">
    <property type="protein sequence ID" value="TKT06649.1"/>
    <property type="molecule type" value="Genomic_DNA"/>
</dbReference>
<evidence type="ECO:0000313" key="2">
    <source>
        <dbReference type="Proteomes" id="UP000308632"/>
    </source>
</evidence>
<proteinExistence type="predicted"/>
<dbReference type="Proteomes" id="UP000308632">
    <property type="component" value="Unassembled WGS sequence"/>
</dbReference>
<evidence type="ECO:0000313" key="1">
    <source>
        <dbReference type="EMBL" id="TKT06649.1"/>
    </source>
</evidence>
<accession>A0A4U5WVZ8</accession>
<comment type="caution">
    <text evidence="1">The sequence shown here is derived from an EMBL/GenBank/DDBJ whole genome shotgun (WGS) entry which is preliminary data.</text>
</comment>
<name>A0A4U5WVZ8_STRGB</name>
<dbReference type="AlphaFoldDB" id="A0A4U5WVZ8"/>